<gene>
    <name evidence="1" type="ORF">HMPREF1318_0262</name>
</gene>
<reference evidence="1 2" key="1">
    <citation type="submission" date="2012-05" db="EMBL/GenBank/DDBJ databases">
        <authorList>
            <person name="Harkins D.M."/>
            <person name="Madupu R."/>
            <person name="Durkin A.S."/>
            <person name="Torralba M."/>
            <person name="Methe B."/>
            <person name="Sutton G.G."/>
            <person name="Nelson K.E."/>
        </authorList>
    </citation>
    <scope>NUCLEOTIDE SEQUENCE [LARGE SCALE GENOMIC DNA]</scope>
    <source>
        <strain evidence="1 2">F0489</strain>
    </source>
</reference>
<dbReference type="eggNOG" id="ENOG502ZGGZ">
    <property type="taxonomic scope" value="Bacteria"/>
</dbReference>
<evidence type="ECO:0000313" key="1">
    <source>
        <dbReference type="EMBL" id="EJF44286.1"/>
    </source>
</evidence>
<name>J0X6K8_9ACTO</name>
<proteinExistence type="predicted"/>
<evidence type="ECO:0000313" key="2">
    <source>
        <dbReference type="Proteomes" id="UP000002941"/>
    </source>
</evidence>
<dbReference type="GO" id="GO:0016874">
    <property type="term" value="F:ligase activity"/>
    <property type="evidence" value="ECO:0007669"/>
    <property type="project" value="UniProtKB-KW"/>
</dbReference>
<organism evidence="1 2">
    <name type="scientific">Actinomyces massiliensis F0489</name>
    <dbReference type="NCBI Taxonomy" id="1125718"/>
    <lineage>
        <taxon>Bacteria</taxon>
        <taxon>Bacillati</taxon>
        <taxon>Actinomycetota</taxon>
        <taxon>Actinomycetes</taxon>
        <taxon>Actinomycetales</taxon>
        <taxon>Actinomycetaceae</taxon>
        <taxon>Actinomyces</taxon>
    </lineage>
</organism>
<dbReference type="Proteomes" id="UP000002941">
    <property type="component" value="Unassembled WGS sequence"/>
</dbReference>
<protein>
    <submittedName>
        <fullName evidence="1">2'-5' RNA ligase family protein</fullName>
    </submittedName>
</protein>
<dbReference type="OrthoDB" id="3255113at2"/>
<keyword evidence="2" id="KW-1185">Reference proteome</keyword>
<keyword evidence="1" id="KW-0436">Ligase</keyword>
<accession>J0X6K8</accession>
<dbReference type="PATRIC" id="fig|1125718.3.peg.1439"/>
<dbReference type="Pfam" id="PF13563">
    <property type="entry name" value="2_5_RNA_ligase2"/>
    <property type="match status" value="1"/>
</dbReference>
<dbReference type="EMBL" id="AKFT01000113">
    <property type="protein sequence ID" value="EJF44286.1"/>
    <property type="molecule type" value="Genomic_DNA"/>
</dbReference>
<comment type="caution">
    <text evidence="1">The sequence shown here is derived from an EMBL/GenBank/DDBJ whole genome shotgun (WGS) entry which is preliminary data.</text>
</comment>
<sequence>MKRFFDRPDTHWRRGDGALHLYATPGTGSTVAGVAKAAEPILSGMGALVAQPLRYVHMTLQRLDLYEDELDDNGTTALRTSLAAFARTASPLTVRCGSPLVRREAVEVLGEDRDAFNALVSGSRAACAQAGLADALTEPPFGPHFTLAYCTTASDEETDRQLAAALSKACPASIFTIDRISLVSVEQRRDEGIFAFDTLAEWELGVN</sequence>
<dbReference type="RefSeq" id="WP_008731503.1">
    <property type="nucleotide sequence ID" value="NZ_AKFT01000113.1"/>
</dbReference>
<dbReference type="InterPro" id="IPR009097">
    <property type="entry name" value="Cyclic_Pdiesterase"/>
</dbReference>
<dbReference type="AlphaFoldDB" id="J0X6K8"/>
<dbReference type="Gene3D" id="3.90.1140.10">
    <property type="entry name" value="Cyclic phosphodiesterase"/>
    <property type="match status" value="1"/>
</dbReference>
<dbReference type="SUPFAM" id="SSF55144">
    <property type="entry name" value="LigT-like"/>
    <property type="match status" value="1"/>
</dbReference>